<feature type="compositionally biased region" description="Basic residues" evidence="1">
    <location>
        <begin position="131"/>
        <end position="144"/>
    </location>
</feature>
<dbReference type="RefSeq" id="WP_086066208.1">
    <property type="nucleotide sequence ID" value="NZ_CP021108.1"/>
</dbReference>
<dbReference type="KEGG" id="bgv:CAL12_19900"/>
<sequence length="144" mass="16465">MDRLFAKFANATARAAGSPYTFMLCVMLVVIWAATGPLFHYSETWQLIINTSTTIITFLMVFLIQNTQNRDGHALQTKLDELIRTSNAEDEFMGIEKLSDKELDVLHARCEAAAKTFQVGLEKTRGEREKRSRRRSSHHHQHGK</sequence>
<evidence type="ECO:0000313" key="4">
    <source>
        <dbReference type="Proteomes" id="UP000194151"/>
    </source>
</evidence>
<keyword evidence="2" id="KW-0812">Transmembrane</keyword>
<feature type="transmembrane region" description="Helical" evidence="2">
    <location>
        <begin position="45"/>
        <end position="64"/>
    </location>
</feature>
<organism evidence="3 4">
    <name type="scientific">Bordetella genomosp. 8</name>
    <dbReference type="NCBI Taxonomy" id="1416806"/>
    <lineage>
        <taxon>Bacteria</taxon>
        <taxon>Pseudomonadati</taxon>
        <taxon>Pseudomonadota</taxon>
        <taxon>Betaproteobacteria</taxon>
        <taxon>Burkholderiales</taxon>
        <taxon>Alcaligenaceae</taxon>
        <taxon>Bordetella</taxon>
    </lineage>
</organism>
<proteinExistence type="predicted"/>
<evidence type="ECO:0000256" key="2">
    <source>
        <dbReference type="SAM" id="Phobius"/>
    </source>
</evidence>
<keyword evidence="2" id="KW-0472">Membrane</keyword>
<dbReference type="InterPro" id="IPR007251">
    <property type="entry name" value="Iron_permease_Fet4"/>
</dbReference>
<dbReference type="Proteomes" id="UP000194151">
    <property type="component" value="Chromosome"/>
</dbReference>
<evidence type="ECO:0008006" key="5">
    <source>
        <dbReference type="Google" id="ProtNLM"/>
    </source>
</evidence>
<evidence type="ECO:0000256" key="1">
    <source>
        <dbReference type="SAM" id="MobiDB-lite"/>
    </source>
</evidence>
<gene>
    <name evidence="3" type="ORF">CAL12_19900</name>
</gene>
<reference evidence="3 4" key="1">
    <citation type="submission" date="2017-05" db="EMBL/GenBank/DDBJ databases">
        <title>Complete and WGS of Bordetella genogroups.</title>
        <authorList>
            <person name="Spilker T."/>
            <person name="LiPuma J."/>
        </authorList>
    </citation>
    <scope>NUCLEOTIDE SEQUENCE [LARGE SCALE GENOMIC DNA]</scope>
    <source>
        <strain evidence="3 4">AU19157</strain>
    </source>
</reference>
<feature type="transmembrane region" description="Helical" evidence="2">
    <location>
        <begin position="20"/>
        <end position="39"/>
    </location>
</feature>
<dbReference type="Pfam" id="PF04120">
    <property type="entry name" value="Iron_permease"/>
    <property type="match status" value="1"/>
</dbReference>
<keyword evidence="4" id="KW-1185">Reference proteome</keyword>
<accession>A0A1W6YPC8</accession>
<dbReference type="GO" id="GO:0055085">
    <property type="term" value="P:transmembrane transport"/>
    <property type="evidence" value="ECO:0007669"/>
    <property type="project" value="InterPro"/>
</dbReference>
<dbReference type="AlphaFoldDB" id="A0A1W6YPC8"/>
<dbReference type="EMBL" id="CP021108">
    <property type="protein sequence ID" value="ARP82854.1"/>
    <property type="molecule type" value="Genomic_DNA"/>
</dbReference>
<name>A0A1W6YPC8_9BORD</name>
<evidence type="ECO:0000313" key="3">
    <source>
        <dbReference type="EMBL" id="ARP82854.1"/>
    </source>
</evidence>
<dbReference type="STRING" id="1416806.CAL12_19900"/>
<dbReference type="OrthoDB" id="119761at2"/>
<feature type="region of interest" description="Disordered" evidence="1">
    <location>
        <begin position="122"/>
        <end position="144"/>
    </location>
</feature>
<keyword evidence="2" id="KW-1133">Transmembrane helix</keyword>
<protein>
    <recommendedName>
        <fullName evidence="5">Low affinity iron permease family protein</fullName>
    </recommendedName>
</protein>